<evidence type="ECO:0000256" key="8">
    <source>
        <dbReference type="RuleBase" id="RU000461"/>
    </source>
</evidence>
<evidence type="ECO:0000256" key="1">
    <source>
        <dbReference type="ARBA" id="ARBA00004167"/>
    </source>
</evidence>
<comment type="similarity">
    <text evidence="2 8">Belongs to the cytochrome P450 family.</text>
</comment>
<protein>
    <submittedName>
        <fullName evidence="10">Cytochrome P450</fullName>
    </submittedName>
</protein>
<keyword evidence="6 7" id="KW-0408">Iron</keyword>
<keyword evidence="7 8" id="KW-0349">Heme</keyword>
<evidence type="ECO:0000256" key="3">
    <source>
        <dbReference type="ARBA" id="ARBA00022692"/>
    </source>
</evidence>
<dbReference type="InterPro" id="IPR036396">
    <property type="entry name" value="Cyt_P450_sf"/>
</dbReference>
<dbReference type="PRINTS" id="PR00463">
    <property type="entry name" value="EP450I"/>
</dbReference>
<dbReference type="PROSITE" id="PS00086">
    <property type="entry name" value="CYTOCHROME_P450"/>
    <property type="match status" value="1"/>
</dbReference>
<dbReference type="InterPro" id="IPR002401">
    <property type="entry name" value="Cyt_P450_E_grp-I"/>
</dbReference>
<dbReference type="Gene3D" id="1.10.630.10">
    <property type="entry name" value="Cytochrome P450"/>
    <property type="match status" value="1"/>
</dbReference>
<dbReference type="PANTHER" id="PTHR24286">
    <property type="entry name" value="CYTOCHROME P450 26"/>
    <property type="match status" value="1"/>
</dbReference>
<evidence type="ECO:0000256" key="9">
    <source>
        <dbReference type="SAM" id="Phobius"/>
    </source>
</evidence>
<keyword evidence="8" id="KW-0560">Oxidoreductase</keyword>
<comment type="caution">
    <text evidence="10">The sequence shown here is derived from an EMBL/GenBank/DDBJ whole genome shotgun (WGS) entry which is preliminary data.</text>
</comment>
<dbReference type="KEGG" id="qsa:O6P43_023267"/>
<dbReference type="GO" id="GO:0016020">
    <property type="term" value="C:membrane"/>
    <property type="evidence" value="ECO:0007669"/>
    <property type="project" value="UniProtKB-SubCell"/>
</dbReference>
<organism evidence="10 11">
    <name type="scientific">Quillaja saponaria</name>
    <name type="common">Soap bark tree</name>
    <dbReference type="NCBI Taxonomy" id="32244"/>
    <lineage>
        <taxon>Eukaryota</taxon>
        <taxon>Viridiplantae</taxon>
        <taxon>Streptophyta</taxon>
        <taxon>Embryophyta</taxon>
        <taxon>Tracheophyta</taxon>
        <taxon>Spermatophyta</taxon>
        <taxon>Magnoliopsida</taxon>
        <taxon>eudicotyledons</taxon>
        <taxon>Gunneridae</taxon>
        <taxon>Pentapetalae</taxon>
        <taxon>rosids</taxon>
        <taxon>fabids</taxon>
        <taxon>Fabales</taxon>
        <taxon>Quillajaceae</taxon>
        <taxon>Quillaja</taxon>
    </lineage>
</organism>
<proteinExistence type="inferred from homology"/>
<dbReference type="GO" id="GO:0020037">
    <property type="term" value="F:heme binding"/>
    <property type="evidence" value="ECO:0007669"/>
    <property type="project" value="InterPro"/>
</dbReference>
<gene>
    <name evidence="10" type="ORF">O6P43_023267</name>
</gene>
<name>A0AAD7PIX9_QUISA</name>
<feature type="transmembrane region" description="Helical" evidence="9">
    <location>
        <begin position="6"/>
        <end position="25"/>
    </location>
</feature>
<sequence length="438" mass="50816">MEYYLLSVLFLATLYYLSFIFRSWLRHDAKGARLPPGNTGWPLIGETIDYLLTAKRGVPEKFIEDRRNKYSSNVFRTSLLGETMVMLCTAEGNKFLFSNENKLVQSWWPSTFEKIFSNTEKTTTTEETIRFRKVLAPFLKPDALQNYIGIMDTVTKQFLQEHWHGSETIMFHHLAKKYTLELACQIFLHIEDPQRLAKFQRSMQIISSDTSSQHKQDIMSQLLQETCCDGQYLTESDIANKLFGLLIGAYDNISTTLVSIIKYLSELPEVYDNVLREQMDIAKSKEPGEPLNWGDLNKMKYSWNVVCEVLRLLPPNLGTFRAAICKFTYEGFQIHKGFKFHWNVFATHKNPGYFPNPEKFDPSRFEGNGPVPFSYIPFGGGPRMCPGNEYTRLKVLVFIHNVITEFKWEKVFPDEKIVYDPILIPVKGLPIRLFCHKL</sequence>
<dbReference type="AlphaFoldDB" id="A0AAD7PIX9"/>
<evidence type="ECO:0000256" key="5">
    <source>
        <dbReference type="ARBA" id="ARBA00022989"/>
    </source>
</evidence>
<evidence type="ECO:0000313" key="10">
    <source>
        <dbReference type="EMBL" id="KAJ7956892.1"/>
    </source>
</evidence>
<evidence type="ECO:0000256" key="2">
    <source>
        <dbReference type="ARBA" id="ARBA00010617"/>
    </source>
</evidence>
<dbReference type="GO" id="GO:0016125">
    <property type="term" value="P:sterol metabolic process"/>
    <property type="evidence" value="ECO:0007669"/>
    <property type="project" value="TreeGrafter"/>
</dbReference>
<dbReference type="InterPro" id="IPR017972">
    <property type="entry name" value="Cyt_P450_CS"/>
</dbReference>
<evidence type="ECO:0000313" key="11">
    <source>
        <dbReference type="Proteomes" id="UP001163823"/>
    </source>
</evidence>
<comment type="cofactor">
    <cofactor evidence="7">
        <name>heme</name>
        <dbReference type="ChEBI" id="CHEBI:30413"/>
    </cofactor>
</comment>
<dbReference type="SUPFAM" id="SSF48264">
    <property type="entry name" value="Cytochrome P450"/>
    <property type="match status" value="1"/>
</dbReference>
<dbReference type="GO" id="GO:0004497">
    <property type="term" value="F:monooxygenase activity"/>
    <property type="evidence" value="ECO:0007669"/>
    <property type="project" value="UniProtKB-KW"/>
</dbReference>
<keyword evidence="8" id="KW-0503">Monooxygenase</keyword>
<keyword evidence="11" id="KW-1185">Reference proteome</keyword>
<dbReference type="Pfam" id="PF00067">
    <property type="entry name" value="p450"/>
    <property type="match status" value="1"/>
</dbReference>
<evidence type="ECO:0000256" key="4">
    <source>
        <dbReference type="ARBA" id="ARBA00022723"/>
    </source>
</evidence>
<dbReference type="PANTHER" id="PTHR24286:SF381">
    <property type="entry name" value="BETA-AMYRIN 28-OXIDASE"/>
    <property type="match status" value="1"/>
</dbReference>
<keyword evidence="3 9" id="KW-0812">Transmembrane</keyword>
<keyword evidence="4 7" id="KW-0479">Metal-binding</keyword>
<evidence type="ECO:0000256" key="6">
    <source>
        <dbReference type="ARBA" id="ARBA00023004"/>
    </source>
</evidence>
<dbReference type="GO" id="GO:0016705">
    <property type="term" value="F:oxidoreductase activity, acting on paired donors, with incorporation or reduction of molecular oxygen"/>
    <property type="evidence" value="ECO:0007669"/>
    <property type="project" value="InterPro"/>
</dbReference>
<dbReference type="EMBL" id="JARAOO010000009">
    <property type="protein sequence ID" value="KAJ7956892.1"/>
    <property type="molecule type" value="Genomic_DNA"/>
</dbReference>
<reference evidence="10" key="1">
    <citation type="journal article" date="2023" name="Science">
        <title>Elucidation of the pathway for biosynthesis of saponin adjuvants from the soapbark tree.</title>
        <authorList>
            <person name="Reed J."/>
            <person name="Orme A."/>
            <person name="El-Demerdash A."/>
            <person name="Owen C."/>
            <person name="Martin L.B.B."/>
            <person name="Misra R.C."/>
            <person name="Kikuchi S."/>
            <person name="Rejzek M."/>
            <person name="Martin A.C."/>
            <person name="Harkess A."/>
            <person name="Leebens-Mack J."/>
            <person name="Louveau T."/>
            <person name="Stephenson M.J."/>
            <person name="Osbourn A."/>
        </authorList>
    </citation>
    <scope>NUCLEOTIDE SEQUENCE</scope>
    <source>
        <strain evidence="10">S10</strain>
    </source>
</reference>
<keyword evidence="9" id="KW-0472">Membrane</keyword>
<keyword evidence="5 9" id="KW-1133">Transmembrane helix</keyword>
<evidence type="ECO:0000256" key="7">
    <source>
        <dbReference type="PIRSR" id="PIRSR602401-1"/>
    </source>
</evidence>
<comment type="subcellular location">
    <subcellularLocation>
        <location evidence="1">Membrane</location>
        <topology evidence="1">Single-pass membrane protein</topology>
    </subcellularLocation>
</comment>
<feature type="binding site" description="axial binding residue" evidence="7">
    <location>
        <position position="385"/>
    </location>
    <ligand>
        <name>heme</name>
        <dbReference type="ChEBI" id="CHEBI:30413"/>
    </ligand>
    <ligandPart>
        <name>Fe</name>
        <dbReference type="ChEBI" id="CHEBI:18248"/>
    </ligandPart>
</feature>
<dbReference type="GO" id="GO:0005506">
    <property type="term" value="F:iron ion binding"/>
    <property type="evidence" value="ECO:0007669"/>
    <property type="project" value="InterPro"/>
</dbReference>
<dbReference type="InterPro" id="IPR001128">
    <property type="entry name" value="Cyt_P450"/>
</dbReference>
<accession>A0AAD7PIX9</accession>
<dbReference type="Proteomes" id="UP001163823">
    <property type="component" value="Chromosome 9"/>
</dbReference>